<dbReference type="Proteomes" id="UP000179243">
    <property type="component" value="Unassembled WGS sequence"/>
</dbReference>
<gene>
    <name evidence="2" type="ORF">A2519_03850</name>
</gene>
<sequence length="218" mass="24969">MTSYHERTIRRLKALYRSMRNIGLYGRWRLTRPPVPANSDGTVRIHVGCGDIDSPGFINVDARPLRHVHYVKSDLSDFHEFRDGIVDFIYMSHILEHVRHAQLLNVVCEIHRILKPKGVFRISVPDFDLLNDIYGKNGRDISVIMQPLMGGQDYPDNVHYAVFNRVFLEQLLTAARFSSVRSWDPLACKNHDFTDCATFTLSIGGIAYPVSLNIEAEK</sequence>
<evidence type="ECO:0000313" key="2">
    <source>
        <dbReference type="EMBL" id="OGK05694.1"/>
    </source>
</evidence>
<protein>
    <recommendedName>
        <fullName evidence="1">Methyltransferase type 11 domain-containing protein</fullName>
    </recommendedName>
</protein>
<name>A0A1F7FG69_UNCRA</name>
<dbReference type="InterPro" id="IPR029063">
    <property type="entry name" value="SAM-dependent_MTases_sf"/>
</dbReference>
<dbReference type="SUPFAM" id="SSF53335">
    <property type="entry name" value="S-adenosyl-L-methionine-dependent methyltransferases"/>
    <property type="match status" value="1"/>
</dbReference>
<dbReference type="Pfam" id="PF08241">
    <property type="entry name" value="Methyltransf_11"/>
    <property type="match status" value="1"/>
</dbReference>
<accession>A0A1F7FG69</accession>
<organism evidence="2 3">
    <name type="scientific">Candidatus Raymondbacteria bacterium RIFOXYD12_FULL_49_13</name>
    <dbReference type="NCBI Taxonomy" id="1817890"/>
    <lineage>
        <taxon>Bacteria</taxon>
        <taxon>Raymondiibacteriota</taxon>
    </lineage>
</organism>
<proteinExistence type="predicted"/>
<dbReference type="CDD" id="cd02440">
    <property type="entry name" value="AdoMet_MTases"/>
    <property type="match status" value="1"/>
</dbReference>
<dbReference type="GO" id="GO:0008757">
    <property type="term" value="F:S-adenosylmethionine-dependent methyltransferase activity"/>
    <property type="evidence" value="ECO:0007669"/>
    <property type="project" value="InterPro"/>
</dbReference>
<feature type="domain" description="Methyltransferase type 11" evidence="1">
    <location>
        <begin position="65"/>
        <end position="121"/>
    </location>
</feature>
<evidence type="ECO:0000259" key="1">
    <source>
        <dbReference type="Pfam" id="PF08241"/>
    </source>
</evidence>
<dbReference type="Gene3D" id="3.40.50.150">
    <property type="entry name" value="Vaccinia Virus protein VP39"/>
    <property type="match status" value="1"/>
</dbReference>
<dbReference type="AlphaFoldDB" id="A0A1F7FG69"/>
<dbReference type="InterPro" id="IPR013216">
    <property type="entry name" value="Methyltransf_11"/>
</dbReference>
<evidence type="ECO:0000313" key="3">
    <source>
        <dbReference type="Proteomes" id="UP000179243"/>
    </source>
</evidence>
<comment type="caution">
    <text evidence="2">The sequence shown here is derived from an EMBL/GenBank/DDBJ whole genome shotgun (WGS) entry which is preliminary data.</text>
</comment>
<dbReference type="EMBL" id="MFYX01000050">
    <property type="protein sequence ID" value="OGK05694.1"/>
    <property type="molecule type" value="Genomic_DNA"/>
</dbReference>
<reference evidence="2 3" key="1">
    <citation type="journal article" date="2016" name="Nat. Commun.">
        <title>Thousands of microbial genomes shed light on interconnected biogeochemical processes in an aquifer system.</title>
        <authorList>
            <person name="Anantharaman K."/>
            <person name="Brown C.T."/>
            <person name="Hug L.A."/>
            <person name="Sharon I."/>
            <person name="Castelle C.J."/>
            <person name="Probst A.J."/>
            <person name="Thomas B.C."/>
            <person name="Singh A."/>
            <person name="Wilkins M.J."/>
            <person name="Karaoz U."/>
            <person name="Brodie E.L."/>
            <person name="Williams K.H."/>
            <person name="Hubbard S.S."/>
            <person name="Banfield J.F."/>
        </authorList>
    </citation>
    <scope>NUCLEOTIDE SEQUENCE [LARGE SCALE GENOMIC DNA]</scope>
</reference>